<sequence length="203" mass="21145">MRNRATAAAIAGVVAVLIVGGCSAEPVVHSEMDGPMSLSMGNSGSISIRAPRNLPTTHEWSGTFGTFIPCMTTDDGPARVTGLEFADTTGPEPVSAVAYARTFDPATDTPIGSMRGKATDLDIGSTQLREGTEGLDVSATCSDDLGFEGPLTDEILISLTADERGAHVGDVTVTYLLADGSEHAVRTSWDFYLCGSEAPEELC</sequence>
<dbReference type="AlphaFoldDB" id="A0A2M9D1B7"/>
<reference evidence="1 2" key="1">
    <citation type="submission" date="2017-11" db="EMBL/GenBank/DDBJ databases">
        <title>Genomic Encyclopedia of Archaeal and Bacterial Type Strains, Phase II (KMG-II): From Individual Species to Whole Genera.</title>
        <authorList>
            <person name="Goeker M."/>
        </authorList>
    </citation>
    <scope>NUCLEOTIDE SEQUENCE [LARGE SCALE GENOMIC DNA]</scope>
    <source>
        <strain evidence="1 2">DSM 25478</strain>
    </source>
</reference>
<name>A0A2M9D1B7_9CELL</name>
<comment type="caution">
    <text evidence="1">The sequence shown here is derived from an EMBL/GenBank/DDBJ whole genome shotgun (WGS) entry which is preliminary data.</text>
</comment>
<dbReference type="Proteomes" id="UP000231693">
    <property type="component" value="Unassembled WGS sequence"/>
</dbReference>
<keyword evidence="2" id="KW-1185">Reference proteome</keyword>
<accession>A0A2M9D1B7</accession>
<dbReference type="PROSITE" id="PS51257">
    <property type="entry name" value="PROKAR_LIPOPROTEIN"/>
    <property type="match status" value="1"/>
</dbReference>
<dbReference type="EMBL" id="PGFE01000001">
    <property type="protein sequence ID" value="PJJ77927.1"/>
    <property type="molecule type" value="Genomic_DNA"/>
</dbReference>
<evidence type="ECO:0000313" key="1">
    <source>
        <dbReference type="EMBL" id="PJJ77927.1"/>
    </source>
</evidence>
<gene>
    <name evidence="1" type="ORF">CLV28_1154</name>
</gene>
<organism evidence="1 2">
    <name type="scientific">Sediminihabitans luteus</name>
    <dbReference type="NCBI Taxonomy" id="1138585"/>
    <lineage>
        <taxon>Bacteria</taxon>
        <taxon>Bacillati</taxon>
        <taxon>Actinomycetota</taxon>
        <taxon>Actinomycetes</taxon>
        <taxon>Micrococcales</taxon>
        <taxon>Cellulomonadaceae</taxon>
        <taxon>Sediminihabitans</taxon>
    </lineage>
</organism>
<evidence type="ECO:0000313" key="2">
    <source>
        <dbReference type="Proteomes" id="UP000231693"/>
    </source>
</evidence>
<protein>
    <recommendedName>
        <fullName evidence="3">Lipoprotein</fullName>
    </recommendedName>
</protein>
<proteinExistence type="predicted"/>
<evidence type="ECO:0008006" key="3">
    <source>
        <dbReference type="Google" id="ProtNLM"/>
    </source>
</evidence>